<comment type="caution">
    <text evidence="5">The sequence shown here is derived from an EMBL/GenBank/DDBJ whole genome shotgun (WGS) entry which is preliminary data.</text>
</comment>
<name>A0ABT4CG18_9ACTN</name>
<keyword evidence="1" id="KW-0547">Nucleotide-binding</keyword>
<dbReference type="SUPFAM" id="SSF48452">
    <property type="entry name" value="TPR-like"/>
    <property type="match status" value="1"/>
</dbReference>
<reference evidence="5" key="1">
    <citation type="submission" date="2022-08" db="EMBL/GenBank/DDBJ databases">
        <title>Genome sequencing of Nocardioides sp. STR2.</title>
        <authorList>
            <person name="So Y."/>
        </authorList>
    </citation>
    <scope>NUCLEOTIDE SEQUENCE</scope>
    <source>
        <strain evidence="5">STR2</strain>
    </source>
</reference>
<evidence type="ECO:0000256" key="3">
    <source>
        <dbReference type="SAM" id="MobiDB-lite"/>
    </source>
</evidence>
<proteinExistence type="predicted"/>
<dbReference type="Pfam" id="PF13191">
    <property type="entry name" value="AAA_16"/>
    <property type="match status" value="1"/>
</dbReference>
<dbReference type="InterPro" id="IPR011990">
    <property type="entry name" value="TPR-like_helical_dom_sf"/>
</dbReference>
<feature type="region of interest" description="Disordered" evidence="3">
    <location>
        <begin position="984"/>
        <end position="1008"/>
    </location>
</feature>
<dbReference type="SUPFAM" id="SSF52540">
    <property type="entry name" value="P-loop containing nucleoside triphosphate hydrolases"/>
    <property type="match status" value="1"/>
</dbReference>
<dbReference type="PANTHER" id="PTHR16305:SF28">
    <property type="entry name" value="GUANYLATE CYCLASE DOMAIN-CONTAINING PROTEIN"/>
    <property type="match status" value="1"/>
</dbReference>
<evidence type="ECO:0000313" key="5">
    <source>
        <dbReference type="EMBL" id="MCY4727089.1"/>
    </source>
</evidence>
<evidence type="ECO:0000259" key="4">
    <source>
        <dbReference type="Pfam" id="PF13191"/>
    </source>
</evidence>
<organism evidence="5 6">
    <name type="scientific">Nocardioides pini</name>
    <dbReference type="NCBI Taxonomy" id="2975053"/>
    <lineage>
        <taxon>Bacteria</taxon>
        <taxon>Bacillati</taxon>
        <taxon>Actinomycetota</taxon>
        <taxon>Actinomycetes</taxon>
        <taxon>Propionibacteriales</taxon>
        <taxon>Nocardioidaceae</taxon>
        <taxon>Nocardioides</taxon>
    </lineage>
</organism>
<dbReference type="InterPro" id="IPR041664">
    <property type="entry name" value="AAA_16"/>
</dbReference>
<protein>
    <submittedName>
        <fullName evidence="5">AAA family ATPase</fullName>
    </submittedName>
</protein>
<sequence length="1008" mass="108945">MRGHDDTAVGFWKPTSRALHQRLPEVDMGALPSPDLPPGAHQELVRALHDLHHRAGWPSLRTLARQSGVSHTTVSKVMSSTVLPQWGTVELLVEAMGGSRSEFHALWLSASSAGDGSAPAPAPRIAGRDAELAVVRDHLDGGGGLLVVTGEAGIGKSTLVGAAAALTDTRVAVGRCLPFSTEVPLMPVVELLRSIHDSDGGRWIGEALSGCPAYAREALARLLPELGAESGSTDDVDFAQQHLYAAVAAVLARLAASGPLAVVVEDLHVSDATTLDLLEYVLARGVEVPVAVTWRLDDQTVPRWRTEWLARIEALAAVRTVSLGPLTLEETRDQLRLAGWLADSPSRARRIHDRSRGHPLFTAHLAIQGDDPSLPPLLADLLDRRLGDLSPEQDRVATALGVADGPVDVQLLAAAAGLDEDAVLVALRHLAARHLVSVGAVDTVRLAHPLLAEAARRRLLRAEVRRLHRTFAELLGRAGGADPAVVAEHWRLSGEPSEEARWRAAAARQARRRTDPRSEADHWLRVLELGREHVVEPDDLVTAWLSAFDALQLSGRLEACAALVDEGQPDVDALADEQAAKVLRRAAQVAWLVGDDPETAVELAGNALDRLAGRPVGAGLVHVLDQRASTLMDLARYDEATRDLEVALEACAELDDDALYFQTAATLAWHVGHLGDLAAALDLFRRARSRVRGTAGPWREAHLAMLHTDVLLQHHRPPQEVEEAARRVLELAREWQLDFHLLTVVKANVVEAYLDAGRTGDAAARLVDVPRSPSYDDWPGLWVSARLDIVRGRTDDAIATMRALVKAGDSARHRLDRAVWEATALLWQDEPARAWAALRDPLAAFLDSPGIVDYWMAFLVLARAAADLPADRARRGSRGDPTALEVLEDLEDLRRAARRDPLDPQRSSAGVAAGVTWEAELVRARSADTVDHWSRAAVAWGHLGRPHAAAYCRWRAAQVALRERRGAVATRLLRRAAADASEHVPLSRAIAETSQGSTAPHGTADEPA</sequence>
<keyword evidence="6" id="KW-1185">Reference proteome</keyword>
<dbReference type="Proteomes" id="UP001074726">
    <property type="component" value="Unassembled WGS sequence"/>
</dbReference>
<keyword evidence="2" id="KW-0067">ATP-binding</keyword>
<gene>
    <name evidence="5" type="ORF">NYO98_12450</name>
</gene>
<evidence type="ECO:0000313" key="6">
    <source>
        <dbReference type="Proteomes" id="UP001074726"/>
    </source>
</evidence>
<dbReference type="EMBL" id="JAPPUX010000003">
    <property type="protein sequence ID" value="MCY4727089.1"/>
    <property type="molecule type" value="Genomic_DNA"/>
</dbReference>
<accession>A0ABT4CG18</accession>
<feature type="domain" description="Orc1-like AAA ATPase" evidence="4">
    <location>
        <begin position="125"/>
        <end position="284"/>
    </location>
</feature>
<dbReference type="InterPro" id="IPR027417">
    <property type="entry name" value="P-loop_NTPase"/>
</dbReference>
<evidence type="ECO:0000256" key="2">
    <source>
        <dbReference type="ARBA" id="ARBA00022840"/>
    </source>
</evidence>
<dbReference type="PANTHER" id="PTHR16305">
    <property type="entry name" value="TESTICULAR SOLUBLE ADENYLYL CYCLASE"/>
    <property type="match status" value="1"/>
</dbReference>
<dbReference type="RefSeq" id="WP_268112049.1">
    <property type="nucleotide sequence ID" value="NZ_JAPPUX010000003.1"/>
</dbReference>
<evidence type="ECO:0000256" key="1">
    <source>
        <dbReference type="ARBA" id="ARBA00022741"/>
    </source>
</evidence>
<dbReference type="Gene3D" id="1.25.40.10">
    <property type="entry name" value="Tetratricopeptide repeat domain"/>
    <property type="match status" value="1"/>
</dbReference>